<dbReference type="InterPro" id="IPR016534">
    <property type="entry name" value="VPS16"/>
</dbReference>
<organism evidence="5 6">
    <name type="scientific">Thielaviopsis punctulata</name>
    <dbReference type="NCBI Taxonomy" id="72032"/>
    <lineage>
        <taxon>Eukaryota</taxon>
        <taxon>Fungi</taxon>
        <taxon>Dikarya</taxon>
        <taxon>Ascomycota</taxon>
        <taxon>Pezizomycotina</taxon>
        <taxon>Sordariomycetes</taxon>
        <taxon>Hypocreomycetidae</taxon>
        <taxon>Microascales</taxon>
        <taxon>Ceratocystidaceae</taxon>
        <taxon>Thielaviopsis</taxon>
    </lineage>
</organism>
<dbReference type="GO" id="GO:0042144">
    <property type="term" value="P:vacuole fusion, non-autophagic"/>
    <property type="evidence" value="ECO:0007669"/>
    <property type="project" value="TreeGrafter"/>
</dbReference>
<keyword evidence="6" id="KW-1185">Reference proteome</keyword>
<name>A0A0F4ZBZ7_9PEZI</name>
<dbReference type="PANTHER" id="PTHR12811">
    <property type="entry name" value="VACUOLAR PROTEIN SORTING VPS16"/>
    <property type="match status" value="1"/>
</dbReference>
<comment type="caution">
    <text evidence="5">The sequence shown here is derived from an EMBL/GenBank/DDBJ whole genome shotgun (WGS) entry which is preliminary data.</text>
</comment>
<dbReference type="InterPro" id="IPR038132">
    <property type="entry name" value="Vps16_C_sf"/>
</dbReference>
<proteinExistence type="inferred from homology"/>
<reference evidence="5 6" key="1">
    <citation type="submission" date="2015-03" db="EMBL/GenBank/DDBJ databases">
        <authorList>
            <person name="Radwan O."/>
            <person name="Al-Naeli F.A."/>
            <person name="Rendon G.A."/>
            <person name="Fields C."/>
        </authorList>
    </citation>
    <scope>NUCLEOTIDE SEQUENCE [LARGE SCALE GENOMIC DNA]</scope>
    <source>
        <strain evidence="5">CR-DP1</strain>
    </source>
</reference>
<dbReference type="PIRSF" id="PIRSF007949">
    <property type="entry name" value="VPS16"/>
    <property type="match status" value="1"/>
</dbReference>
<comment type="similarity">
    <text evidence="1 2">Belongs to the VPS16 family.</text>
</comment>
<accession>A0A0F4ZBZ7</accession>
<dbReference type="InterPro" id="IPR006926">
    <property type="entry name" value="Vps16_N"/>
</dbReference>
<dbReference type="Gene3D" id="2.130.10.10">
    <property type="entry name" value="YVTN repeat-like/Quinoprotein amine dehydrogenase"/>
    <property type="match status" value="1"/>
</dbReference>
<dbReference type="PANTHER" id="PTHR12811:SF0">
    <property type="entry name" value="VACUOLAR PROTEIN SORTING-ASSOCIATED PROTEIN 16 HOMOLOG"/>
    <property type="match status" value="1"/>
</dbReference>
<dbReference type="InterPro" id="IPR006925">
    <property type="entry name" value="Vps16_C"/>
</dbReference>
<feature type="domain" description="Vps16 N-terminal" evidence="4">
    <location>
        <begin position="7"/>
        <end position="410"/>
    </location>
</feature>
<keyword evidence="2" id="KW-0813">Transport</keyword>
<keyword evidence="2" id="KW-0653">Protein transport</keyword>
<evidence type="ECO:0000256" key="1">
    <source>
        <dbReference type="ARBA" id="ARBA00009250"/>
    </source>
</evidence>
<dbReference type="GO" id="GO:0005768">
    <property type="term" value="C:endosome"/>
    <property type="evidence" value="ECO:0007669"/>
    <property type="project" value="TreeGrafter"/>
</dbReference>
<dbReference type="Pfam" id="PF04841">
    <property type="entry name" value="Vps16_N"/>
    <property type="match status" value="1"/>
</dbReference>
<dbReference type="Pfam" id="PF04840">
    <property type="entry name" value="Vps16_C"/>
    <property type="match status" value="1"/>
</dbReference>
<evidence type="ECO:0000256" key="2">
    <source>
        <dbReference type="PIRNR" id="PIRNR007949"/>
    </source>
</evidence>
<dbReference type="Proteomes" id="UP000033483">
    <property type="component" value="Unassembled WGS sequence"/>
</dbReference>
<dbReference type="GO" id="GO:0003779">
    <property type="term" value="F:actin binding"/>
    <property type="evidence" value="ECO:0007669"/>
    <property type="project" value="TreeGrafter"/>
</dbReference>
<protein>
    <recommendedName>
        <fullName evidence="2">Probable vacuolar protein sorting-associated protein 16 homolog</fullName>
    </recommendedName>
</protein>
<dbReference type="SUPFAM" id="SSF82171">
    <property type="entry name" value="DPP6 N-terminal domain-like"/>
    <property type="match status" value="1"/>
</dbReference>
<comment type="function">
    <text evidence="2">Essential for vacuolar protein sorting. Required for vacuole biogenesis, stability and to maintain vacuole morphology.</text>
</comment>
<dbReference type="AlphaFoldDB" id="A0A0F4ZBZ7"/>
<dbReference type="GO" id="GO:0030897">
    <property type="term" value="C:HOPS complex"/>
    <property type="evidence" value="ECO:0007669"/>
    <property type="project" value="TreeGrafter"/>
</dbReference>
<dbReference type="GO" id="GO:0016197">
    <property type="term" value="P:endosomal transport"/>
    <property type="evidence" value="ECO:0007669"/>
    <property type="project" value="TreeGrafter"/>
</dbReference>
<dbReference type="InterPro" id="IPR015943">
    <property type="entry name" value="WD40/YVTN_repeat-like_dom_sf"/>
</dbReference>
<sequence length="827" mass="92760">MDAAQPRTDWENLGDKWYRKIQLYTEVFDQDLDLDNYVIAAAPYGGSLALWKDDTKILAYQAGKASKPSIDIYSFAGKPLRKIPWENGVIKGLGWSEDELLLVVMPEGTVRCYDHQGEFTQFSLGHDAESVGVVSCRFYSEGMVALLGNNSLISVTTYAEPRPKLLAPIPEGHIHSWAIIPPHYTLSRSVEVLVSMESTIYYVDATDCEDRMLDIGPFSHISVSPNGRRVALYTPAGIVHVVASDFQERFVEHDTNSEIPPKHVEWVGNDALIAWEDEVHVIGPDDTSITYLYDTNRVHVISEHDGAIILTNDVCDFIQEVPPETNEVFGQFAESTPASILLDAVAQLELQSPKADDYIQLIRNNLTEAVNTCVNAAGREFDVHWQKQLLKAASFGKSVLDLYNSDDFVDMCETLRVLNAVRFFEIGMPLSLEQFHRLTAERLVGRLLSRNEYLLALRVAEYLRLPTDGIYVHWAKAKVKLGTEDDETICRLVVEKLKGKPGVSFEEIAHTAYDEGRGRLATQLLNHEPRGGRQVPLLLAMEEDELALDKAIESGDTDLMLFVLLQLKNKLPLAAFFRVLNARPAACALIESGAVREGDNSLLKDLYYQDDRRVDGATVLLRESLTQPTARLAADKIALAAKVLSDSKEHNFDLHVLKESTMLLRAQDGLERDLADDFTGLSVNETMFQLIKLGNSGKAKKLQSEFKVPEKVFWWIRLRALVAKRDWNEIKDMSKQRKSPIGWEPFYNLTLQAGNPRVAALFIPKCIALEPGAAIAMYEKCGQYVKAAEEAVKIRDSDAYIRLLEAAGRTTEDGREIERLGATVFRR</sequence>
<evidence type="ECO:0000259" key="3">
    <source>
        <dbReference type="Pfam" id="PF04840"/>
    </source>
</evidence>
<evidence type="ECO:0000259" key="4">
    <source>
        <dbReference type="Pfam" id="PF04841"/>
    </source>
</evidence>
<dbReference type="GO" id="GO:0006886">
    <property type="term" value="P:intracellular protein transport"/>
    <property type="evidence" value="ECO:0007669"/>
    <property type="project" value="InterPro"/>
</dbReference>
<dbReference type="OrthoDB" id="1792at2759"/>
<evidence type="ECO:0000313" key="6">
    <source>
        <dbReference type="Proteomes" id="UP000033483"/>
    </source>
</evidence>
<evidence type="ECO:0000313" key="5">
    <source>
        <dbReference type="EMBL" id="KKA28062.1"/>
    </source>
</evidence>
<dbReference type="EMBL" id="LAEV01001439">
    <property type="protein sequence ID" value="KKA28062.1"/>
    <property type="molecule type" value="Genomic_DNA"/>
</dbReference>
<dbReference type="Gene3D" id="1.10.150.780">
    <property type="entry name" value="Vps16, C-terminal region"/>
    <property type="match status" value="1"/>
</dbReference>
<feature type="domain" description="Vps16 C-terminal" evidence="3">
    <location>
        <begin position="503"/>
        <end position="809"/>
    </location>
</feature>
<gene>
    <name evidence="5" type="ORF">TD95_001564</name>
</gene>